<evidence type="ECO:0000256" key="2">
    <source>
        <dbReference type="SAM" id="MobiDB-lite"/>
    </source>
</evidence>
<dbReference type="SUPFAM" id="SSF56300">
    <property type="entry name" value="Metallo-dependent phosphatases"/>
    <property type="match status" value="1"/>
</dbReference>
<keyword evidence="1" id="KW-0378">Hydrolase</keyword>
<dbReference type="EC" id="3.1.3.16" evidence="1"/>
<dbReference type="CDD" id="cd00144">
    <property type="entry name" value="MPP_PPP_family"/>
    <property type="match status" value="1"/>
</dbReference>
<evidence type="ECO:0000256" key="1">
    <source>
        <dbReference type="RuleBase" id="RU004273"/>
    </source>
</evidence>
<dbReference type="PANTHER" id="PTHR11668">
    <property type="entry name" value="SERINE/THREONINE PROTEIN PHOSPHATASE"/>
    <property type="match status" value="1"/>
</dbReference>
<gene>
    <name evidence="4" type="ORF">M9Y10_042487</name>
</gene>
<dbReference type="Pfam" id="PF00149">
    <property type="entry name" value="Metallophos"/>
    <property type="match status" value="1"/>
</dbReference>
<evidence type="ECO:0000313" key="5">
    <source>
        <dbReference type="Proteomes" id="UP001470230"/>
    </source>
</evidence>
<dbReference type="PANTHER" id="PTHR11668:SF494">
    <property type="entry name" value="PROTEIN PHOSPHATASE, PUTATIVE-RELATED"/>
    <property type="match status" value="1"/>
</dbReference>
<keyword evidence="5" id="KW-1185">Reference proteome</keyword>
<dbReference type="PRINTS" id="PR00114">
    <property type="entry name" value="STPHPHTASE"/>
</dbReference>
<dbReference type="InterPro" id="IPR006186">
    <property type="entry name" value="Ser/Thr-sp_prot-phosphatase"/>
</dbReference>
<reference evidence="4 5" key="1">
    <citation type="submission" date="2024-04" db="EMBL/GenBank/DDBJ databases">
        <title>Tritrichomonas musculus Genome.</title>
        <authorList>
            <person name="Alves-Ferreira E."/>
            <person name="Grigg M."/>
            <person name="Lorenzi H."/>
            <person name="Galac M."/>
        </authorList>
    </citation>
    <scope>NUCLEOTIDE SEQUENCE [LARGE SCALE GENOMIC DNA]</scope>
    <source>
        <strain evidence="4 5">EAF2021</strain>
    </source>
</reference>
<dbReference type="PROSITE" id="PS00125">
    <property type="entry name" value="SER_THR_PHOSPHATASE"/>
    <property type="match status" value="1"/>
</dbReference>
<accession>A0ABR2GNS3</accession>
<feature type="region of interest" description="Disordered" evidence="2">
    <location>
        <begin position="380"/>
        <end position="412"/>
    </location>
</feature>
<dbReference type="InterPro" id="IPR029052">
    <property type="entry name" value="Metallo-depent_PP-like"/>
</dbReference>
<dbReference type="InterPro" id="IPR004843">
    <property type="entry name" value="Calcineurin-like_PHP"/>
</dbReference>
<feature type="domain" description="Serine/threonine specific protein phosphatases" evidence="3">
    <location>
        <begin position="128"/>
        <end position="133"/>
    </location>
</feature>
<dbReference type="EMBL" id="JAPFFF010000079">
    <property type="protein sequence ID" value="KAK8835600.1"/>
    <property type="molecule type" value="Genomic_DNA"/>
</dbReference>
<organism evidence="4 5">
    <name type="scientific">Tritrichomonas musculus</name>
    <dbReference type="NCBI Taxonomy" id="1915356"/>
    <lineage>
        <taxon>Eukaryota</taxon>
        <taxon>Metamonada</taxon>
        <taxon>Parabasalia</taxon>
        <taxon>Tritrichomonadida</taxon>
        <taxon>Tritrichomonadidae</taxon>
        <taxon>Tritrichomonas</taxon>
    </lineage>
</organism>
<proteinExistence type="inferred from homology"/>
<comment type="catalytic activity">
    <reaction evidence="1">
        <text>O-phospho-L-threonyl-[protein] + H2O = L-threonyl-[protein] + phosphate</text>
        <dbReference type="Rhea" id="RHEA:47004"/>
        <dbReference type="Rhea" id="RHEA-COMP:11060"/>
        <dbReference type="Rhea" id="RHEA-COMP:11605"/>
        <dbReference type="ChEBI" id="CHEBI:15377"/>
        <dbReference type="ChEBI" id="CHEBI:30013"/>
        <dbReference type="ChEBI" id="CHEBI:43474"/>
        <dbReference type="ChEBI" id="CHEBI:61977"/>
        <dbReference type="EC" id="3.1.3.16"/>
    </reaction>
</comment>
<comment type="caution">
    <text evidence="4">The sequence shown here is derived from an EMBL/GenBank/DDBJ whole genome shotgun (WGS) entry which is preliminary data.</text>
</comment>
<name>A0ABR2GNS3_9EUKA</name>
<evidence type="ECO:0000259" key="3">
    <source>
        <dbReference type="PROSITE" id="PS00125"/>
    </source>
</evidence>
<protein>
    <recommendedName>
        <fullName evidence="1">Serine/threonine-protein phosphatase</fullName>
        <ecNumber evidence="1">3.1.3.16</ecNumber>
    </recommendedName>
</protein>
<comment type="similarity">
    <text evidence="1">Belongs to the PPP phosphatase family.</text>
</comment>
<dbReference type="SMART" id="SM00156">
    <property type="entry name" value="PP2Ac"/>
    <property type="match status" value="1"/>
</dbReference>
<dbReference type="Gene3D" id="3.60.21.10">
    <property type="match status" value="1"/>
</dbReference>
<dbReference type="Proteomes" id="UP001470230">
    <property type="component" value="Unassembled WGS sequence"/>
</dbReference>
<dbReference type="InterPro" id="IPR050341">
    <property type="entry name" value="PP1_catalytic_subunit"/>
</dbReference>
<evidence type="ECO:0000313" key="4">
    <source>
        <dbReference type="EMBL" id="KAK8835600.1"/>
    </source>
</evidence>
<sequence>MRRKAVQQVLNAYKPFLQDLDISQCDQIGVTLPIPTFDESIILELCEDAKKNFMRNDVILELRAPIYVVGDIHGNIFDLIRIFVSAMSPPRSRLLFLGDYVDRGEYSIEVITLLFALMCAHPDCIFLLRGNHEFESMNSTYGFLAEVTNQYNSRNLYEAINDVFQYMPLIATLNNTIFCVHGGISPSLATFDQIRKIKRPLPTYDVEYVADFVWSDPCYECKTYDESNRGLGVQFGVKALKDFLNVVRMRQMFRAHQCVMAGVLKFGGDLLYTVFSCSNYADSKGNRCGLLFVKPNLQIQMFALPPLEQIPRQNALLTRVDTNVDLEMQANDSLALNVKLFDINLSHRKNTASKIGFFARSKDNLLNKFSNSNSTIHPIGNFPKKCTGPTKLPPLTRSLSEDPQKPISPLLS</sequence>